<evidence type="ECO:0000313" key="2">
    <source>
        <dbReference type="EMBL" id="SMP06685.1"/>
    </source>
</evidence>
<sequence>MTDVTPLILLTRPLADAEGFAVLLAELGITAEVEISPIVEIVPSEAHVDLTDITGVIFSSRNAVAAVDGYDLPAWCVGEATATAARAKGWRAEAADGDADSLYARVLADAPKGPLLHIRGEVARGDLAGRLTKVGIQTHEVVVYRQEAHSLSKCAKTALMRENPVIAPLFSPRAAAQFASQGPYHAPLHVVVMSEAVRDALGDLPAETVVLAEKKEANAMAEAVAGLLDAG</sequence>
<proteinExistence type="predicted"/>
<dbReference type="Proteomes" id="UP001157961">
    <property type="component" value="Unassembled WGS sequence"/>
</dbReference>
<dbReference type="CDD" id="cd06578">
    <property type="entry name" value="HemD"/>
    <property type="match status" value="1"/>
</dbReference>
<dbReference type="RefSeq" id="WP_283424508.1">
    <property type="nucleotide sequence ID" value="NZ_FXTY01000001.1"/>
</dbReference>
<dbReference type="InterPro" id="IPR003754">
    <property type="entry name" value="4pyrrol_synth_uPrphyn_synth"/>
</dbReference>
<comment type="caution">
    <text evidence="2">The sequence shown here is derived from an EMBL/GenBank/DDBJ whole genome shotgun (WGS) entry which is preliminary data.</text>
</comment>
<gene>
    <name evidence="2" type="ORF">SAMN06265373_101663</name>
</gene>
<evidence type="ECO:0000259" key="1">
    <source>
        <dbReference type="Pfam" id="PF02602"/>
    </source>
</evidence>
<protein>
    <submittedName>
        <fullName evidence="2">Uroporphyrinogen-III synthase</fullName>
    </submittedName>
</protein>
<dbReference type="Pfam" id="PF02602">
    <property type="entry name" value="HEM4"/>
    <property type="match status" value="1"/>
</dbReference>
<dbReference type="EMBL" id="FXTY01000001">
    <property type="protein sequence ID" value="SMP06685.1"/>
    <property type="molecule type" value="Genomic_DNA"/>
</dbReference>
<name>A0ABY1NE45_9RHOB</name>
<keyword evidence="3" id="KW-1185">Reference proteome</keyword>
<reference evidence="2 3" key="1">
    <citation type="submission" date="2017-05" db="EMBL/GenBank/DDBJ databases">
        <authorList>
            <person name="Varghese N."/>
            <person name="Submissions S."/>
        </authorList>
    </citation>
    <scope>NUCLEOTIDE SEQUENCE [LARGE SCALE GENOMIC DNA]</scope>
    <source>
        <strain evidence="2 3">DSM 29734</strain>
    </source>
</reference>
<evidence type="ECO:0000313" key="3">
    <source>
        <dbReference type="Proteomes" id="UP001157961"/>
    </source>
</evidence>
<feature type="domain" description="Tetrapyrrole biosynthesis uroporphyrinogen III synthase" evidence="1">
    <location>
        <begin position="21"/>
        <end position="221"/>
    </location>
</feature>
<dbReference type="SUPFAM" id="SSF69618">
    <property type="entry name" value="HemD-like"/>
    <property type="match status" value="1"/>
</dbReference>
<accession>A0ABY1NE45</accession>
<organism evidence="2 3">
    <name type="scientific">Shimia sagamensis</name>
    <dbReference type="NCBI Taxonomy" id="1566352"/>
    <lineage>
        <taxon>Bacteria</taxon>
        <taxon>Pseudomonadati</taxon>
        <taxon>Pseudomonadota</taxon>
        <taxon>Alphaproteobacteria</taxon>
        <taxon>Rhodobacterales</taxon>
        <taxon>Roseobacteraceae</taxon>
    </lineage>
</organism>
<dbReference type="InterPro" id="IPR036108">
    <property type="entry name" value="4pyrrol_syn_uPrphyn_synt_sf"/>
</dbReference>
<dbReference type="Gene3D" id="3.40.50.10090">
    <property type="match status" value="2"/>
</dbReference>